<proteinExistence type="predicted"/>
<protein>
    <submittedName>
        <fullName evidence="1">Uncharacterized protein</fullName>
    </submittedName>
</protein>
<organism evidence="1 2">
    <name type="scientific">Fusarium oxysporum f. sp. cubense</name>
    <dbReference type="NCBI Taxonomy" id="61366"/>
    <lineage>
        <taxon>Eukaryota</taxon>
        <taxon>Fungi</taxon>
        <taxon>Dikarya</taxon>
        <taxon>Ascomycota</taxon>
        <taxon>Pezizomycotina</taxon>
        <taxon>Sordariomycetes</taxon>
        <taxon>Hypocreomycetidae</taxon>
        <taxon>Hypocreales</taxon>
        <taxon>Nectriaceae</taxon>
        <taxon>Fusarium</taxon>
        <taxon>Fusarium oxysporum species complex</taxon>
    </lineage>
</organism>
<name>A0A5C6T5M5_FUSOC</name>
<dbReference type="AlphaFoldDB" id="A0A5C6T5M5"/>
<reference evidence="1 2" key="1">
    <citation type="submission" date="2019-07" db="EMBL/GenBank/DDBJ databases">
        <title>The First High-Quality Draft Genome Sequence of the Causal Agent of the Current Panama Disease Epidemic.</title>
        <authorList>
            <person name="Warmington R.J."/>
            <person name="Kay W."/>
            <person name="Jeffries A."/>
            <person name="Bebber D."/>
            <person name="Moore K."/>
            <person name="Studholme D.J."/>
        </authorList>
    </citation>
    <scope>NUCLEOTIDE SEQUENCE [LARGE SCALE GENOMIC DNA]</scope>
    <source>
        <strain evidence="1 2">TR4</strain>
    </source>
</reference>
<comment type="caution">
    <text evidence="1">The sequence shown here is derived from an EMBL/GenBank/DDBJ whole genome shotgun (WGS) entry which is preliminary data.</text>
</comment>
<sequence>MSSAWFAYLALQLRHAARNNIETATIDFILTRISASPLRYTYYLLLFSLSLPLSPSLSLSLPLSPSLSYKLSRSLTHFISPVLRFPHQTTTEILLPSGNLPPAATPGRRNIT</sequence>
<evidence type="ECO:0000313" key="1">
    <source>
        <dbReference type="EMBL" id="TXC05041.1"/>
    </source>
</evidence>
<evidence type="ECO:0000313" key="2">
    <source>
        <dbReference type="Proteomes" id="UP000321331"/>
    </source>
</evidence>
<gene>
    <name evidence="1" type="ORF">FocTR4_00000396</name>
</gene>
<dbReference type="Proteomes" id="UP000321331">
    <property type="component" value="Unassembled WGS sequence"/>
</dbReference>
<dbReference type="EMBL" id="VMNF01000007">
    <property type="protein sequence ID" value="TXC05041.1"/>
    <property type="molecule type" value="Genomic_DNA"/>
</dbReference>
<accession>A0A5C6T5M5</accession>